<evidence type="ECO:0000256" key="5">
    <source>
        <dbReference type="SAM" id="Phobius"/>
    </source>
</evidence>
<dbReference type="InterPro" id="IPR052902">
    <property type="entry name" value="ABC-2_transporter"/>
</dbReference>
<sequence length="342" mass="36811">MPLLRQFLMEWKLYGRDRVALFWTFAFPILMLVGFGTIFRSGSGPSLTLVVAGPASPELLAALAKTPVKPLSMTPAEAQARWKKGDTAAQLQEGRLRVNTYLAAQGQMTAQIVQQANLAVQMGQAGVAPRFLPVAMESPGSAHLSNYAAFLLPGLLGMNLLSMGLFSVGMVNVSYREKGKFRRLAVTPLPKWVFLGGQVLHRLTVTFLQAAAMLLVGHFGFHITNQGSYLLLVLVLGLGCACFMSMGFALSGFAKTSEGYAAISNAFFFPMMFLSGVYFTLDSAPRWMQQAVIALPLSPYLKALRAVFNDGATLAGHGAGLAIVAAWTAGCFLVAVKKFSWA</sequence>
<feature type="transmembrane region" description="Helical" evidence="5">
    <location>
        <begin position="147"/>
        <end position="171"/>
    </location>
</feature>
<keyword evidence="8" id="KW-1185">Reference proteome</keyword>
<organism evidence="7 8">
    <name type="scientific">Mesoterricola silvestris</name>
    <dbReference type="NCBI Taxonomy" id="2927979"/>
    <lineage>
        <taxon>Bacteria</taxon>
        <taxon>Pseudomonadati</taxon>
        <taxon>Acidobacteriota</taxon>
        <taxon>Holophagae</taxon>
        <taxon>Holophagales</taxon>
        <taxon>Holophagaceae</taxon>
        <taxon>Mesoterricola</taxon>
    </lineage>
</organism>
<dbReference type="PANTHER" id="PTHR43027:SF2">
    <property type="entry name" value="TRANSPORT PERMEASE PROTEIN"/>
    <property type="match status" value="1"/>
</dbReference>
<keyword evidence="4 5" id="KW-0472">Membrane</keyword>
<evidence type="ECO:0000256" key="2">
    <source>
        <dbReference type="ARBA" id="ARBA00022692"/>
    </source>
</evidence>
<dbReference type="AlphaFoldDB" id="A0AA48K8T3"/>
<reference evidence="8" key="1">
    <citation type="journal article" date="2023" name="Int. J. Syst. Evol. Microbiol.">
        <title>Mesoterricola silvestris gen. nov., sp. nov., Mesoterricola sediminis sp. nov., Geothrix oryzae sp. nov., Geothrix edaphica sp. nov., Geothrix rubra sp. nov., and Geothrix limicola sp. nov., six novel members of Acidobacteriota isolated from soils.</title>
        <authorList>
            <person name="Itoh H."/>
            <person name="Sugisawa Y."/>
            <person name="Mise K."/>
            <person name="Xu Z."/>
            <person name="Kuniyasu M."/>
            <person name="Ushijima N."/>
            <person name="Kawano K."/>
            <person name="Kobayashi E."/>
            <person name="Shiratori Y."/>
            <person name="Masuda Y."/>
            <person name="Senoo K."/>
        </authorList>
    </citation>
    <scope>NUCLEOTIDE SEQUENCE [LARGE SCALE GENOMIC DNA]</scope>
    <source>
        <strain evidence="8">W79</strain>
    </source>
</reference>
<feature type="domain" description="ABC transmembrane type-2" evidence="6">
    <location>
        <begin position="116"/>
        <end position="342"/>
    </location>
</feature>
<dbReference type="InterPro" id="IPR047817">
    <property type="entry name" value="ABC2_TM_bact-type"/>
</dbReference>
<comment type="subcellular location">
    <subcellularLocation>
        <location evidence="1">Membrane</location>
        <topology evidence="1">Multi-pass membrane protein</topology>
    </subcellularLocation>
</comment>
<evidence type="ECO:0000313" key="8">
    <source>
        <dbReference type="Proteomes" id="UP001238179"/>
    </source>
</evidence>
<dbReference type="RefSeq" id="WP_316411913.1">
    <property type="nucleotide sequence ID" value="NZ_AP027080.1"/>
</dbReference>
<feature type="transmembrane region" description="Helical" evidence="5">
    <location>
        <begin position="262"/>
        <end position="281"/>
    </location>
</feature>
<dbReference type="PANTHER" id="PTHR43027">
    <property type="entry name" value="DOXORUBICIN RESISTANCE ABC TRANSPORTER PERMEASE PROTEIN DRRC-RELATED"/>
    <property type="match status" value="1"/>
</dbReference>
<dbReference type="Proteomes" id="UP001238179">
    <property type="component" value="Chromosome"/>
</dbReference>
<dbReference type="Pfam" id="PF12698">
    <property type="entry name" value="ABC2_membrane_3"/>
    <property type="match status" value="1"/>
</dbReference>
<accession>A0AA48K8T3</accession>
<proteinExistence type="predicted"/>
<protein>
    <submittedName>
        <fullName evidence="7">Transport permease protein</fullName>
    </submittedName>
</protein>
<feature type="transmembrane region" description="Helical" evidence="5">
    <location>
        <begin position="20"/>
        <end position="39"/>
    </location>
</feature>
<dbReference type="InterPro" id="IPR013525">
    <property type="entry name" value="ABC2_TM"/>
</dbReference>
<dbReference type="KEGG" id="msil:METEAL_24380"/>
<evidence type="ECO:0000256" key="1">
    <source>
        <dbReference type="ARBA" id="ARBA00004141"/>
    </source>
</evidence>
<evidence type="ECO:0000313" key="7">
    <source>
        <dbReference type="EMBL" id="BDU73264.1"/>
    </source>
</evidence>
<gene>
    <name evidence="7" type="ORF">METEAL_24380</name>
</gene>
<feature type="transmembrane region" description="Helical" evidence="5">
    <location>
        <begin position="229"/>
        <end position="250"/>
    </location>
</feature>
<dbReference type="EMBL" id="AP027080">
    <property type="protein sequence ID" value="BDU73264.1"/>
    <property type="molecule type" value="Genomic_DNA"/>
</dbReference>
<evidence type="ECO:0000256" key="3">
    <source>
        <dbReference type="ARBA" id="ARBA00022989"/>
    </source>
</evidence>
<evidence type="ECO:0000256" key="4">
    <source>
        <dbReference type="ARBA" id="ARBA00023136"/>
    </source>
</evidence>
<evidence type="ECO:0000259" key="6">
    <source>
        <dbReference type="PROSITE" id="PS51012"/>
    </source>
</evidence>
<dbReference type="GO" id="GO:0140359">
    <property type="term" value="F:ABC-type transporter activity"/>
    <property type="evidence" value="ECO:0007669"/>
    <property type="project" value="InterPro"/>
</dbReference>
<dbReference type="GO" id="GO:0016020">
    <property type="term" value="C:membrane"/>
    <property type="evidence" value="ECO:0007669"/>
    <property type="project" value="UniProtKB-SubCell"/>
</dbReference>
<dbReference type="PROSITE" id="PS51012">
    <property type="entry name" value="ABC_TM2"/>
    <property type="match status" value="1"/>
</dbReference>
<feature type="transmembrane region" description="Helical" evidence="5">
    <location>
        <begin position="314"/>
        <end position="336"/>
    </location>
</feature>
<keyword evidence="2 5" id="KW-0812">Transmembrane</keyword>
<feature type="transmembrane region" description="Helical" evidence="5">
    <location>
        <begin position="192"/>
        <end position="217"/>
    </location>
</feature>
<name>A0AA48K8T3_9BACT</name>
<keyword evidence="3 5" id="KW-1133">Transmembrane helix</keyword>